<reference evidence="3" key="1">
    <citation type="submission" date="2021-01" db="EMBL/GenBank/DDBJ databases">
        <title>Caligus Genome Assembly.</title>
        <authorList>
            <person name="Gallardo-Escarate C."/>
        </authorList>
    </citation>
    <scope>NUCLEOTIDE SEQUENCE [LARGE SCALE GENOMIC DNA]</scope>
</reference>
<gene>
    <name evidence="2" type="ORF">FKW44_003850</name>
</gene>
<dbReference type="InterPro" id="IPR048366">
    <property type="entry name" value="TNP-like_GBD"/>
</dbReference>
<proteinExistence type="predicted"/>
<organism evidence="2 3">
    <name type="scientific">Caligus rogercresseyi</name>
    <name type="common">Sea louse</name>
    <dbReference type="NCBI Taxonomy" id="217165"/>
    <lineage>
        <taxon>Eukaryota</taxon>
        <taxon>Metazoa</taxon>
        <taxon>Ecdysozoa</taxon>
        <taxon>Arthropoda</taxon>
        <taxon>Crustacea</taxon>
        <taxon>Multicrustacea</taxon>
        <taxon>Hexanauplia</taxon>
        <taxon>Copepoda</taxon>
        <taxon>Siphonostomatoida</taxon>
        <taxon>Caligidae</taxon>
        <taxon>Caligus</taxon>
    </lineage>
</organism>
<accession>A0A7T8QXC5</accession>
<dbReference type="EMBL" id="CP045891">
    <property type="protein sequence ID" value="QQP58506.1"/>
    <property type="molecule type" value="Genomic_DNA"/>
</dbReference>
<feature type="non-terminal residue" evidence="2">
    <location>
        <position position="1"/>
    </location>
</feature>
<dbReference type="OrthoDB" id="6775601at2759"/>
<dbReference type="AlphaFoldDB" id="A0A7T8QXC5"/>
<feature type="domain" description="Transposable element P transposase-like GTP-binding insertion" evidence="1">
    <location>
        <begin position="1"/>
        <end position="50"/>
    </location>
</feature>
<feature type="non-terminal residue" evidence="2">
    <location>
        <position position="59"/>
    </location>
</feature>
<keyword evidence="3" id="KW-1185">Reference proteome</keyword>
<evidence type="ECO:0000313" key="3">
    <source>
        <dbReference type="Proteomes" id="UP000595437"/>
    </source>
</evidence>
<dbReference type="Pfam" id="PF21788">
    <property type="entry name" value="TNP-like_GBD"/>
    <property type="match status" value="1"/>
</dbReference>
<evidence type="ECO:0000313" key="2">
    <source>
        <dbReference type="EMBL" id="QQP58506.1"/>
    </source>
</evidence>
<evidence type="ECO:0000259" key="1">
    <source>
        <dbReference type="Pfam" id="PF21788"/>
    </source>
</evidence>
<protein>
    <submittedName>
        <fullName evidence="2">THAP domaincontaining protein 9like</fullName>
    </submittedName>
</protein>
<sequence>VEDALEMLSKDLKMQQFSSCMATVKFTRVFDSFFNVFNSRNVLAKPLKAPLSWFNYDYW</sequence>
<dbReference type="Proteomes" id="UP000595437">
    <property type="component" value="Chromosome 2"/>
</dbReference>
<name>A0A7T8QXC5_CALRO</name>